<name>F6FH71_MYCHI</name>
<evidence type="ECO:0000256" key="1">
    <source>
        <dbReference type="SAM" id="Phobius"/>
    </source>
</evidence>
<dbReference type="KEGG" id="mhf:MHF_0400"/>
<gene>
    <name evidence="2" type="ordered locus">MHF_0400</name>
</gene>
<reference evidence="2 3" key="1">
    <citation type="journal article" date="2011" name="J. Bacteriol.">
        <title>Complete genome sequences of two hemotropic Mycoplasmas, Mycoplasma haemofelis strain Ohio2 and Mycoplasma suis strain Illinois.</title>
        <authorList>
            <person name="Messick J.B."/>
            <person name="Santos A.P."/>
            <person name="Guimaraes A.M."/>
        </authorList>
    </citation>
    <scope>NUCLEOTIDE SEQUENCE [LARGE SCALE GENOMIC DNA]</scope>
    <source>
        <strain evidence="2 3">Ohio2</strain>
    </source>
</reference>
<organism evidence="2 3">
    <name type="scientific">Mycoplasma haemofelis (strain Ohio2)</name>
    <dbReference type="NCBI Taxonomy" id="859194"/>
    <lineage>
        <taxon>Bacteria</taxon>
        <taxon>Bacillati</taxon>
        <taxon>Mycoplasmatota</taxon>
        <taxon>Mollicutes</taxon>
        <taxon>Mycoplasmataceae</taxon>
        <taxon>Mycoplasma</taxon>
    </lineage>
</organism>
<reference key="2">
    <citation type="submission" date="2011-05" db="EMBL/GenBank/DDBJ databases">
        <title>The Genome of Mycoplasma haemofelis Strain Ohio2, a pathogenic hemoplasma of the cat.</title>
        <authorList>
            <person name="Santos A.P."/>
            <person name="Guimaraes A.M.S."/>
            <person name="SanMiguel P.J."/>
            <person name="Martin S.W."/>
            <person name="Messick J.B."/>
        </authorList>
    </citation>
    <scope>NUCLEOTIDE SEQUENCE</scope>
    <source>
        <strain>Ohio2</strain>
    </source>
</reference>
<dbReference type="AlphaFoldDB" id="F6FH71"/>
<protein>
    <submittedName>
        <fullName evidence="2">Uncharacterized protein</fullName>
    </submittedName>
</protein>
<proteinExistence type="predicted"/>
<keyword evidence="1" id="KW-1133">Transmembrane helix</keyword>
<feature type="transmembrane region" description="Helical" evidence="1">
    <location>
        <begin position="9"/>
        <end position="29"/>
    </location>
</feature>
<dbReference type="Proteomes" id="UP000007952">
    <property type="component" value="Chromosome"/>
</dbReference>
<evidence type="ECO:0000313" key="3">
    <source>
        <dbReference type="Proteomes" id="UP000007952"/>
    </source>
</evidence>
<sequence length="42" mass="4388">MGAMLLKGLYALIGVTAISGIGIATSYILSKTFRYSCLSFGV</sequence>
<accession>F6FH71</accession>
<dbReference type="EMBL" id="CP002808">
    <property type="protein sequence ID" value="AEG72676.1"/>
    <property type="molecule type" value="Genomic_DNA"/>
</dbReference>
<evidence type="ECO:0000313" key="2">
    <source>
        <dbReference type="EMBL" id="AEG72676.1"/>
    </source>
</evidence>
<keyword evidence="1" id="KW-0812">Transmembrane</keyword>
<keyword evidence="1" id="KW-0472">Membrane</keyword>
<dbReference type="STRING" id="859194.MHF_0400"/>
<dbReference type="HOGENOM" id="CLU_3254329_0_0_14"/>